<reference evidence="4 5" key="1">
    <citation type="submission" date="2010-06" db="EMBL/GenBank/DDBJ databases">
        <title>Complete sequence chromosome of Methanohalobium evestigatum Z-7303.</title>
        <authorList>
            <consortium name="US DOE Joint Genome Institute"/>
            <person name="Lucas S."/>
            <person name="Copeland A."/>
            <person name="Lapidus A."/>
            <person name="Cheng J.-F."/>
            <person name="Bruce D."/>
            <person name="Goodwin L."/>
            <person name="Pitluck S."/>
            <person name="Saunders E."/>
            <person name="Detter J.C."/>
            <person name="Han C."/>
            <person name="Tapia R."/>
            <person name="Land M."/>
            <person name="Hauser L."/>
            <person name="Kyrpides N."/>
            <person name="Mikhailova N."/>
            <person name="Sieprawska-Lupa M."/>
            <person name="Whitman W.B."/>
            <person name="Anderson I."/>
            <person name="Woyke T."/>
        </authorList>
    </citation>
    <scope>NUCLEOTIDE SEQUENCE [LARGE SCALE GENOMIC DNA]</scope>
    <source>
        <strain evidence="5">ATCC BAA-1072 / DSM 3721 / NBRC 107634 / OCM 161 / Z-7303</strain>
    </source>
</reference>
<dbReference type="KEGG" id="mev:Metev_0712"/>
<evidence type="ECO:0000313" key="5">
    <source>
        <dbReference type="Proteomes" id="UP000000391"/>
    </source>
</evidence>
<keyword evidence="2" id="KW-0813">Transport</keyword>
<feature type="domain" description="Thioredoxin-like fold" evidence="3">
    <location>
        <begin position="4"/>
        <end position="78"/>
    </location>
</feature>
<dbReference type="SUPFAM" id="SSF52833">
    <property type="entry name" value="Thioredoxin-like"/>
    <property type="match status" value="1"/>
</dbReference>
<protein>
    <submittedName>
        <fullName evidence="4">Thioredoxin</fullName>
    </submittedName>
</protein>
<dbReference type="Pfam" id="PF13192">
    <property type="entry name" value="Thioredoxin_3"/>
    <property type="match status" value="1"/>
</dbReference>
<name>D7E6Y9_METEZ</name>
<dbReference type="OrthoDB" id="35385at2157"/>
<dbReference type="Gene3D" id="3.40.30.10">
    <property type="entry name" value="Glutaredoxin"/>
    <property type="match status" value="1"/>
</dbReference>
<accession>D7E6Y9</accession>
<dbReference type="STRING" id="644295.Metev_0712"/>
<dbReference type="AlphaFoldDB" id="D7E6Y9"/>
<sequence>MVKVTLLYAKWCHVCPSAIKLWEDLHSKYDFEYKELDVDSEEGQDVISEHGIRGVPATIVDGEVAFIGVPDKDKAIKAIT</sequence>
<comment type="similarity">
    <text evidence="1">Belongs to the glutaredoxin family.</text>
</comment>
<gene>
    <name evidence="4" type="ordered locus">Metev_0712</name>
</gene>
<dbReference type="InterPro" id="IPR012336">
    <property type="entry name" value="Thioredoxin-like_fold"/>
</dbReference>
<evidence type="ECO:0000256" key="1">
    <source>
        <dbReference type="ARBA" id="ARBA00007787"/>
    </source>
</evidence>
<dbReference type="GeneID" id="9346333"/>
<dbReference type="Proteomes" id="UP000000391">
    <property type="component" value="Chromosome"/>
</dbReference>
<evidence type="ECO:0000259" key="3">
    <source>
        <dbReference type="Pfam" id="PF13192"/>
    </source>
</evidence>
<dbReference type="RefSeq" id="WP_013194181.1">
    <property type="nucleotide sequence ID" value="NC_014253.1"/>
</dbReference>
<proteinExistence type="inferred from homology"/>
<organism evidence="4 5">
    <name type="scientific">Methanohalobium evestigatum (strain ATCC BAA-1072 / DSM 3721 / NBRC 107634 / OCM 161 / Z-7303)</name>
    <dbReference type="NCBI Taxonomy" id="644295"/>
    <lineage>
        <taxon>Archaea</taxon>
        <taxon>Methanobacteriati</taxon>
        <taxon>Methanobacteriota</taxon>
        <taxon>Stenosarchaea group</taxon>
        <taxon>Methanomicrobia</taxon>
        <taxon>Methanosarcinales</taxon>
        <taxon>Methanosarcinaceae</taxon>
        <taxon>Methanohalobium</taxon>
    </lineage>
</organism>
<dbReference type="HOGENOM" id="CLU_090389_20_3_2"/>
<dbReference type="CDD" id="cd02947">
    <property type="entry name" value="TRX_family"/>
    <property type="match status" value="1"/>
</dbReference>
<dbReference type="InterPro" id="IPR036249">
    <property type="entry name" value="Thioredoxin-like_sf"/>
</dbReference>
<evidence type="ECO:0000313" key="4">
    <source>
        <dbReference type="EMBL" id="ADI73613.1"/>
    </source>
</evidence>
<keyword evidence="2" id="KW-0249">Electron transport</keyword>
<keyword evidence="5" id="KW-1185">Reference proteome</keyword>
<dbReference type="EMBL" id="CP002069">
    <property type="protein sequence ID" value="ADI73613.1"/>
    <property type="molecule type" value="Genomic_DNA"/>
</dbReference>
<evidence type="ECO:0000256" key="2">
    <source>
        <dbReference type="ARBA" id="ARBA00022982"/>
    </source>
</evidence>